<gene>
    <name evidence="1" type="ORF">METZ01_LOCUS232717</name>
</gene>
<accession>A0A382GZ86</accession>
<organism evidence="1">
    <name type="scientific">marine metagenome</name>
    <dbReference type="NCBI Taxonomy" id="408172"/>
    <lineage>
        <taxon>unclassified sequences</taxon>
        <taxon>metagenomes</taxon>
        <taxon>ecological metagenomes</taxon>
    </lineage>
</organism>
<reference evidence="1" key="1">
    <citation type="submission" date="2018-05" db="EMBL/GenBank/DDBJ databases">
        <authorList>
            <person name="Lanie J.A."/>
            <person name="Ng W.-L."/>
            <person name="Kazmierczak K.M."/>
            <person name="Andrzejewski T.M."/>
            <person name="Davidsen T.M."/>
            <person name="Wayne K.J."/>
            <person name="Tettelin H."/>
            <person name="Glass J.I."/>
            <person name="Rusch D."/>
            <person name="Podicherti R."/>
            <person name="Tsui H.-C.T."/>
            <person name="Winkler M.E."/>
        </authorList>
    </citation>
    <scope>NUCLEOTIDE SEQUENCE</scope>
</reference>
<dbReference type="EMBL" id="UINC01058043">
    <property type="protein sequence ID" value="SVB79863.1"/>
    <property type="molecule type" value="Genomic_DNA"/>
</dbReference>
<evidence type="ECO:0000313" key="1">
    <source>
        <dbReference type="EMBL" id="SVB79863.1"/>
    </source>
</evidence>
<protein>
    <submittedName>
        <fullName evidence="1">Uncharacterized protein</fullName>
    </submittedName>
</protein>
<feature type="non-terminal residue" evidence="1">
    <location>
        <position position="1"/>
    </location>
</feature>
<name>A0A382GZ86_9ZZZZ</name>
<proteinExistence type="predicted"/>
<sequence length="56" mass="5982">VGVEFELGGFAHGFDYGKAETDIRHEVSVHDIEVEQVGATFFHAGDFLGQSSEVGG</sequence>
<dbReference type="AlphaFoldDB" id="A0A382GZ86"/>